<dbReference type="Gene3D" id="3.40.1190.20">
    <property type="match status" value="2"/>
</dbReference>
<dbReference type="GO" id="GO:0005829">
    <property type="term" value="C:cytosol"/>
    <property type="evidence" value="ECO:0007669"/>
    <property type="project" value="TreeGrafter"/>
</dbReference>
<protein>
    <submittedName>
        <fullName evidence="6">Ribokinase</fullName>
    </submittedName>
</protein>
<dbReference type="GO" id="GO:0016301">
    <property type="term" value="F:kinase activity"/>
    <property type="evidence" value="ECO:0007669"/>
    <property type="project" value="UniProtKB-KW"/>
</dbReference>
<evidence type="ECO:0000259" key="5">
    <source>
        <dbReference type="Pfam" id="PF00294"/>
    </source>
</evidence>
<dbReference type="PANTHER" id="PTHR10584">
    <property type="entry name" value="SUGAR KINASE"/>
    <property type="match status" value="1"/>
</dbReference>
<comment type="similarity">
    <text evidence="1">Belongs to the carbohydrate kinase PfkB family.</text>
</comment>
<proteinExistence type="inferred from homology"/>
<organism evidence="6">
    <name type="scientific">uncultured haloarchaeon</name>
    <dbReference type="NCBI Taxonomy" id="160804"/>
    <lineage>
        <taxon>Archaea</taxon>
        <taxon>Methanobacteriati</taxon>
        <taxon>Methanobacteriota</taxon>
        <taxon>Stenosarchaea group</taxon>
        <taxon>Halobacteria</taxon>
        <taxon>Halobacteriales</taxon>
        <taxon>Halobacteriaceae</taxon>
        <taxon>environmental samples</taxon>
    </lineage>
</organism>
<reference evidence="6" key="1">
    <citation type="journal article" date="2007" name="ISME J.">
        <title>Genomic plasticity in prokaryotes: the case of the square haloarchaeon.</title>
        <authorList>
            <person name="Cuadros-Orellana S."/>
            <person name="Martin-Cuadrado A.B."/>
            <person name="Legault B."/>
            <person name="D'Auria G."/>
            <person name="Zhaxybayeva O."/>
            <person name="Papke R.T."/>
            <person name="Rodriguez-Valera F."/>
        </authorList>
    </citation>
    <scope>NUCLEOTIDE SEQUENCE</scope>
</reference>
<dbReference type="InterPro" id="IPR029056">
    <property type="entry name" value="Ribokinase-like"/>
</dbReference>
<dbReference type="SUPFAM" id="SSF53613">
    <property type="entry name" value="Ribokinase-like"/>
    <property type="match status" value="1"/>
</dbReference>
<accession>A5YT53</accession>
<feature type="domain" description="Carbohydrate kinase PfkB" evidence="5">
    <location>
        <begin position="286"/>
        <end position="345"/>
    </location>
</feature>
<feature type="domain" description="Carbohydrate kinase PfkB" evidence="5">
    <location>
        <begin position="59"/>
        <end position="216"/>
    </location>
</feature>
<evidence type="ECO:0000256" key="1">
    <source>
        <dbReference type="ARBA" id="ARBA00010688"/>
    </source>
</evidence>
<dbReference type="PANTHER" id="PTHR10584:SF166">
    <property type="entry name" value="RIBOKINASE"/>
    <property type="match status" value="1"/>
</dbReference>
<evidence type="ECO:0000256" key="3">
    <source>
        <dbReference type="ARBA" id="ARBA00022777"/>
    </source>
</evidence>
<dbReference type="EMBL" id="EF584002">
    <property type="protein sequence ID" value="ABQ76160.1"/>
    <property type="molecule type" value="Genomic_DNA"/>
</dbReference>
<dbReference type="Pfam" id="PF00294">
    <property type="entry name" value="PfkB"/>
    <property type="match status" value="2"/>
</dbReference>
<dbReference type="InterPro" id="IPR011611">
    <property type="entry name" value="PfkB_dom"/>
</dbReference>
<evidence type="ECO:0000256" key="2">
    <source>
        <dbReference type="ARBA" id="ARBA00022679"/>
    </source>
</evidence>
<evidence type="ECO:0000313" key="6">
    <source>
        <dbReference type="EMBL" id="ABQ76160.1"/>
    </source>
</evidence>
<keyword evidence="2" id="KW-0808">Transferase</keyword>
<keyword evidence="3 6" id="KW-0418">Kinase</keyword>
<feature type="region of interest" description="Disordered" evidence="4">
    <location>
        <begin position="254"/>
        <end position="286"/>
    </location>
</feature>
<name>A5YT53_9EURY</name>
<evidence type="ECO:0000256" key="4">
    <source>
        <dbReference type="SAM" id="MobiDB-lite"/>
    </source>
</evidence>
<sequence>MPGVISLGSINVDRIHHVSADVLKGLTSAHAWFPDQGETIIHDVESLPSSIPTPPDMVQYGGKGANQAIAATKAGAQTTLLGVVGSDAESTDVCEHLSEFGVNIDNVRSAAMPTGTADIFIDPEGDNRIIVRPGANKNIDIDYIDTHFETIIESNCLLIQNEIPPDPVTQLLDRLAASDNSPTVLFDPAPAGGADKLLHPGAIDYVTPNETEYTALKPALSEYDGVLIRKAGGDDVIVEIPDYLTLSPPRIIPDESESDIPDQIHVTTDPEDETQTEGRIPDSTRLSITPPAVETVDTTGAGDVLSGYLAARLPVEKSLLQAVEKAIIAGSLSTQHAGAQNGIPALSTVQEFQSNNRH</sequence>
<dbReference type="AlphaFoldDB" id="A5YT53"/>